<sequence length="70" mass="8238">MNPMNTLQHHIASIQQQIAYLTETLSFIRQQVESKGLKEYNTEEPESEIGINRYRKLHGRGWHYSQGYTS</sequence>
<dbReference type="Proteomes" id="UP001501175">
    <property type="component" value="Unassembled WGS sequence"/>
</dbReference>
<evidence type="ECO:0000313" key="2">
    <source>
        <dbReference type="Proteomes" id="UP001501175"/>
    </source>
</evidence>
<proteinExistence type="predicted"/>
<gene>
    <name evidence="1" type="ORF">GCM10023189_48110</name>
</gene>
<organism evidence="1 2">
    <name type="scientific">Nibrella saemangeumensis</name>
    <dbReference type="NCBI Taxonomy" id="1084526"/>
    <lineage>
        <taxon>Bacteria</taxon>
        <taxon>Pseudomonadati</taxon>
        <taxon>Bacteroidota</taxon>
        <taxon>Cytophagia</taxon>
        <taxon>Cytophagales</taxon>
        <taxon>Spirosomataceae</taxon>
        <taxon>Nibrella</taxon>
    </lineage>
</organism>
<comment type="caution">
    <text evidence="1">The sequence shown here is derived from an EMBL/GenBank/DDBJ whole genome shotgun (WGS) entry which is preliminary data.</text>
</comment>
<evidence type="ECO:0000313" key="1">
    <source>
        <dbReference type="EMBL" id="GAA4466289.1"/>
    </source>
</evidence>
<name>A0ABP8NJA4_9BACT</name>
<dbReference type="EMBL" id="BAABHD010000081">
    <property type="protein sequence ID" value="GAA4466289.1"/>
    <property type="molecule type" value="Genomic_DNA"/>
</dbReference>
<reference evidence="2" key="1">
    <citation type="journal article" date="2019" name="Int. J. Syst. Evol. Microbiol.">
        <title>The Global Catalogue of Microorganisms (GCM) 10K type strain sequencing project: providing services to taxonomists for standard genome sequencing and annotation.</title>
        <authorList>
            <consortium name="The Broad Institute Genomics Platform"/>
            <consortium name="The Broad Institute Genome Sequencing Center for Infectious Disease"/>
            <person name="Wu L."/>
            <person name="Ma J."/>
        </authorList>
    </citation>
    <scope>NUCLEOTIDE SEQUENCE [LARGE SCALE GENOMIC DNA]</scope>
    <source>
        <strain evidence="2">JCM 17927</strain>
    </source>
</reference>
<keyword evidence="2" id="KW-1185">Reference proteome</keyword>
<accession>A0ABP8NJA4</accession>
<protein>
    <submittedName>
        <fullName evidence="1">Uncharacterized protein</fullName>
    </submittedName>
</protein>